<dbReference type="Gene3D" id="1.10.3130.10">
    <property type="entry name" value="serine acetyltransferase, domain 1"/>
    <property type="match status" value="1"/>
</dbReference>
<name>A0A6J6BWQ7_9ZZZZ</name>
<accession>A0A6J6BWQ7</accession>
<dbReference type="Gene3D" id="2.160.10.10">
    <property type="entry name" value="Hexapeptide repeat proteins"/>
    <property type="match status" value="1"/>
</dbReference>
<gene>
    <name evidence="7" type="ORF">UFOPK1503_00433</name>
    <name evidence="8" type="ORF">UFOPK1693_00048</name>
</gene>
<evidence type="ECO:0000256" key="4">
    <source>
        <dbReference type="ARBA" id="ARBA00022679"/>
    </source>
</evidence>
<dbReference type="GO" id="GO:0009001">
    <property type="term" value="F:serine O-acetyltransferase activity"/>
    <property type="evidence" value="ECO:0007669"/>
    <property type="project" value="UniProtKB-EC"/>
</dbReference>
<comment type="similarity">
    <text evidence="1">Belongs to the transferase hexapeptide repeat family.</text>
</comment>
<dbReference type="InterPro" id="IPR011004">
    <property type="entry name" value="Trimer_LpxA-like_sf"/>
</dbReference>
<dbReference type="InterPro" id="IPR053376">
    <property type="entry name" value="Serine_acetyltransferase"/>
</dbReference>
<keyword evidence="5" id="KW-0012">Acyltransferase</keyword>
<dbReference type="NCBIfam" id="NF041874">
    <property type="entry name" value="EPS_EpsC"/>
    <property type="match status" value="1"/>
</dbReference>
<keyword evidence="4" id="KW-0808">Transferase</keyword>
<evidence type="ECO:0000313" key="8">
    <source>
        <dbReference type="EMBL" id="CAB4561440.1"/>
    </source>
</evidence>
<dbReference type="Pfam" id="PF00132">
    <property type="entry name" value="Hexapep"/>
    <property type="match status" value="1"/>
</dbReference>
<reference evidence="7" key="1">
    <citation type="submission" date="2020-05" db="EMBL/GenBank/DDBJ databases">
        <authorList>
            <person name="Chiriac C."/>
            <person name="Salcher M."/>
            <person name="Ghai R."/>
            <person name="Kavagutti S V."/>
        </authorList>
    </citation>
    <scope>NUCLEOTIDE SEQUENCE</scope>
</reference>
<dbReference type="NCBIfam" id="TIGR01172">
    <property type="entry name" value="cysE"/>
    <property type="match status" value="1"/>
</dbReference>
<dbReference type="AlphaFoldDB" id="A0A6J6BWQ7"/>
<protein>
    <recommendedName>
        <fullName evidence="2">serine O-acetyltransferase</fullName>
        <ecNumber evidence="2">2.3.1.30</ecNumber>
    </recommendedName>
</protein>
<evidence type="ECO:0000256" key="2">
    <source>
        <dbReference type="ARBA" id="ARBA00013266"/>
    </source>
</evidence>
<evidence type="ECO:0000313" key="7">
    <source>
        <dbReference type="EMBL" id="CAB4543620.1"/>
    </source>
</evidence>
<dbReference type="EC" id="2.3.1.30" evidence="2"/>
<dbReference type="SUPFAM" id="SSF51161">
    <property type="entry name" value="Trimeric LpxA-like enzymes"/>
    <property type="match status" value="1"/>
</dbReference>
<dbReference type="CDD" id="cd03354">
    <property type="entry name" value="LbH_SAT"/>
    <property type="match status" value="1"/>
</dbReference>
<keyword evidence="3" id="KW-0028">Amino-acid biosynthesis</keyword>
<dbReference type="InterPro" id="IPR005881">
    <property type="entry name" value="Ser_O-AcTrfase"/>
</dbReference>
<organism evidence="7">
    <name type="scientific">freshwater metagenome</name>
    <dbReference type="NCBI Taxonomy" id="449393"/>
    <lineage>
        <taxon>unclassified sequences</taxon>
        <taxon>metagenomes</taxon>
        <taxon>ecological metagenomes</taxon>
    </lineage>
</organism>
<dbReference type="GO" id="GO:0005737">
    <property type="term" value="C:cytoplasm"/>
    <property type="evidence" value="ECO:0007669"/>
    <property type="project" value="InterPro"/>
</dbReference>
<dbReference type="InterPro" id="IPR001451">
    <property type="entry name" value="Hexapep"/>
</dbReference>
<dbReference type="EMBL" id="CAEZTO010000001">
    <property type="protein sequence ID" value="CAB4561440.1"/>
    <property type="molecule type" value="Genomic_DNA"/>
</dbReference>
<dbReference type="GO" id="GO:0006535">
    <property type="term" value="P:cysteine biosynthetic process from serine"/>
    <property type="evidence" value="ECO:0007669"/>
    <property type="project" value="InterPro"/>
</dbReference>
<sequence length="174" mass="18717">MLDDIRAGLERDPSVKTGFELFFTSPGLHAIWVYRVAHVLWKWKRRIIARILSNYAKFFSGIEIHPGATIGRRLVIDHGVGVVIGETAEIADDVLIYHGVTLGGKSLDPGKRHPTVGSRVILGAGAKLIGNITIGDDCRVGANAVVTKSMPAGTVAVGVNAKLVRNVSEDHYAI</sequence>
<evidence type="ECO:0000256" key="3">
    <source>
        <dbReference type="ARBA" id="ARBA00022605"/>
    </source>
</evidence>
<dbReference type="InterPro" id="IPR042122">
    <property type="entry name" value="Ser_AcTrfase_N_sf"/>
</dbReference>
<evidence type="ECO:0000256" key="1">
    <source>
        <dbReference type="ARBA" id="ARBA00007274"/>
    </source>
</evidence>
<dbReference type="EMBL" id="CAEZST010000005">
    <property type="protein sequence ID" value="CAB4543620.1"/>
    <property type="molecule type" value="Genomic_DNA"/>
</dbReference>
<dbReference type="InterPro" id="IPR045304">
    <property type="entry name" value="LbH_SAT"/>
</dbReference>
<evidence type="ECO:0000256" key="6">
    <source>
        <dbReference type="ARBA" id="ARBA00049486"/>
    </source>
</evidence>
<dbReference type="FunFam" id="2.160.10.10:FF:000007">
    <property type="entry name" value="Serine acetyltransferase"/>
    <property type="match status" value="1"/>
</dbReference>
<proteinExistence type="inferred from homology"/>
<dbReference type="PIRSF" id="PIRSF000441">
    <property type="entry name" value="CysE"/>
    <property type="match status" value="1"/>
</dbReference>
<dbReference type="PANTHER" id="PTHR42811">
    <property type="entry name" value="SERINE ACETYLTRANSFERASE"/>
    <property type="match status" value="1"/>
</dbReference>
<comment type="catalytic activity">
    <reaction evidence="6">
        <text>L-serine + acetyl-CoA = O-acetyl-L-serine + CoA</text>
        <dbReference type="Rhea" id="RHEA:24560"/>
        <dbReference type="ChEBI" id="CHEBI:33384"/>
        <dbReference type="ChEBI" id="CHEBI:57287"/>
        <dbReference type="ChEBI" id="CHEBI:57288"/>
        <dbReference type="ChEBI" id="CHEBI:58340"/>
        <dbReference type="EC" id="2.3.1.30"/>
    </reaction>
</comment>
<evidence type="ECO:0000256" key="5">
    <source>
        <dbReference type="ARBA" id="ARBA00023315"/>
    </source>
</evidence>